<dbReference type="Pfam" id="PF01513">
    <property type="entry name" value="NAD_kinase"/>
    <property type="match status" value="1"/>
</dbReference>
<dbReference type="InterPro" id="IPR002504">
    <property type="entry name" value="NADK"/>
</dbReference>
<comment type="cofactor">
    <cofactor evidence="6">
        <name>a divalent metal cation</name>
        <dbReference type="ChEBI" id="CHEBI:60240"/>
    </cofactor>
</comment>
<proteinExistence type="inferred from homology"/>
<keyword evidence="1 6" id="KW-0808">Transferase</keyword>
<dbReference type="SUPFAM" id="SSF111331">
    <property type="entry name" value="NAD kinase/diacylglycerol kinase-like"/>
    <property type="match status" value="1"/>
</dbReference>
<evidence type="ECO:0000256" key="6">
    <source>
        <dbReference type="HAMAP-Rule" id="MF_00361"/>
    </source>
</evidence>
<dbReference type="OrthoDB" id="9774737at2"/>
<evidence type="ECO:0000313" key="8">
    <source>
        <dbReference type="Proteomes" id="UP000186785"/>
    </source>
</evidence>
<dbReference type="STRING" id="1921764.BSR28_03535"/>
<keyword evidence="6" id="KW-0067">ATP-binding</keyword>
<dbReference type="GO" id="GO:0005737">
    <property type="term" value="C:cytoplasm"/>
    <property type="evidence" value="ECO:0007669"/>
    <property type="project" value="UniProtKB-SubCell"/>
</dbReference>
<comment type="caution">
    <text evidence="7">The sequence shown here is derived from an EMBL/GenBank/DDBJ whole genome shotgun (WGS) entry which is preliminary data.</text>
</comment>
<evidence type="ECO:0000256" key="4">
    <source>
        <dbReference type="ARBA" id="ARBA00023027"/>
    </source>
</evidence>
<feature type="binding site" evidence="6">
    <location>
        <position position="193"/>
    </location>
    <ligand>
        <name>NAD(+)</name>
        <dbReference type="ChEBI" id="CHEBI:57540"/>
    </ligand>
</feature>
<sequence>MLKHVTLVKHASRPHTEQVAFQITEKLRAHGITVHAPEDPAAEQSELVIAVGGDGTLLWAAEEARPYQQAIIAFNTGHMGFLTEVDSEDLDRAIAALCEGEYRVENRATIDVTLQHEDGSSSEHWALNEAAIGRTGLSHPANLVVGVDGRAVSAYAADGIIISTPTGSTAYAFSAGGPIVWPDVSAMLLVPLAAHGLFTTPLILGEGSQIEVQIARSQAQNLQAWFDGRRQVELRAGDRLVSRISKDPVRLARIQTDCFAQRLVNKFQLPVSSWRGA</sequence>
<comment type="caution">
    <text evidence="6">Lacks conserved residue(s) required for the propagation of feature annotation.</text>
</comment>
<feature type="binding site" evidence="6">
    <location>
        <begin position="169"/>
        <end position="174"/>
    </location>
    <ligand>
        <name>NAD(+)</name>
        <dbReference type="ChEBI" id="CHEBI:57540"/>
    </ligand>
</feature>
<keyword evidence="4 6" id="KW-0520">NAD</keyword>
<dbReference type="GO" id="GO:0006741">
    <property type="term" value="P:NADP+ biosynthetic process"/>
    <property type="evidence" value="ECO:0007669"/>
    <property type="project" value="UniProtKB-UniRule"/>
</dbReference>
<dbReference type="Proteomes" id="UP000186785">
    <property type="component" value="Unassembled WGS sequence"/>
</dbReference>
<dbReference type="PANTHER" id="PTHR20275">
    <property type="entry name" value="NAD KINASE"/>
    <property type="match status" value="1"/>
</dbReference>
<name>A0A1Q5PN95_9ACTO</name>
<comment type="function">
    <text evidence="6">Involved in the regulation of the intracellular balance of NAD and NADP, and is a key enzyme in the biosynthesis of NADP. Catalyzes specifically the phosphorylation on 2'-hydroxyl of the adenosine moiety of NAD to yield NADP.</text>
</comment>
<dbReference type="InterPro" id="IPR017437">
    <property type="entry name" value="ATP-NAD_kinase_PpnK-typ_C"/>
</dbReference>
<keyword evidence="6" id="KW-0963">Cytoplasm</keyword>
<dbReference type="InterPro" id="IPR017438">
    <property type="entry name" value="ATP-NAD_kinase_N"/>
</dbReference>
<gene>
    <name evidence="6" type="primary">nadK</name>
    <name evidence="7" type="ORF">BSR29_03965</name>
</gene>
<dbReference type="HAMAP" id="MF_00361">
    <property type="entry name" value="NAD_kinase"/>
    <property type="match status" value="1"/>
</dbReference>
<evidence type="ECO:0000256" key="5">
    <source>
        <dbReference type="ARBA" id="ARBA00047925"/>
    </source>
</evidence>
<keyword evidence="2 6" id="KW-0418">Kinase</keyword>
<dbReference type="Gene3D" id="2.60.200.30">
    <property type="entry name" value="Probable inorganic polyphosphate/atp-NAD kinase, domain 2"/>
    <property type="match status" value="1"/>
</dbReference>
<accession>A0A1Q5PN95</accession>
<dbReference type="GO" id="GO:0046872">
    <property type="term" value="F:metal ion binding"/>
    <property type="evidence" value="ECO:0007669"/>
    <property type="project" value="UniProtKB-UniRule"/>
</dbReference>
<evidence type="ECO:0000313" key="7">
    <source>
        <dbReference type="EMBL" id="OKL48999.1"/>
    </source>
</evidence>
<feature type="binding site" evidence="6">
    <location>
        <position position="158"/>
    </location>
    <ligand>
        <name>NAD(+)</name>
        <dbReference type="ChEBI" id="CHEBI:57540"/>
    </ligand>
</feature>
<evidence type="ECO:0000256" key="1">
    <source>
        <dbReference type="ARBA" id="ARBA00022679"/>
    </source>
</evidence>
<dbReference type="GO" id="GO:0019674">
    <property type="term" value="P:NAD+ metabolic process"/>
    <property type="evidence" value="ECO:0007669"/>
    <property type="project" value="InterPro"/>
</dbReference>
<dbReference type="AlphaFoldDB" id="A0A1Q5PN95"/>
<protein>
    <recommendedName>
        <fullName evidence="6">NAD kinase</fullName>
        <ecNumber evidence="6">2.7.1.23</ecNumber>
    </recommendedName>
    <alternativeName>
        <fullName evidence="6">ATP-dependent NAD kinase</fullName>
    </alternativeName>
</protein>
<dbReference type="Gene3D" id="3.40.50.10330">
    <property type="entry name" value="Probable inorganic polyphosphate/atp-NAD kinase, domain 1"/>
    <property type="match status" value="1"/>
</dbReference>
<dbReference type="InterPro" id="IPR016064">
    <property type="entry name" value="NAD/diacylglycerol_kinase_sf"/>
</dbReference>
<reference evidence="7 8" key="1">
    <citation type="submission" date="2016-11" db="EMBL/GenBank/DDBJ databases">
        <title>Actinomyces gypaetusis sp. nov. isolated from the vulture Gypaetus barbatus in Qinghai Tibet Plateau China.</title>
        <authorList>
            <person name="Meng X."/>
        </authorList>
    </citation>
    <scope>NUCLEOTIDE SEQUENCE [LARGE SCALE GENOMIC DNA]</scope>
    <source>
        <strain evidence="7 8">VUL4_2</strain>
    </source>
</reference>
<feature type="binding site" evidence="6">
    <location>
        <begin position="128"/>
        <end position="129"/>
    </location>
    <ligand>
        <name>NAD(+)</name>
        <dbReference type="ChEBI" id="CHEBI:57540"/>
    </ligand>
</feature>
<organism evidence="7 8">
    <name type="scientific">Boudabousia liubingyangii</name>
    <dbReference type="NCBI Taxonomy" id="1921764"/>
    <lineage>
        <taxon>Bacteria</taxon>
        <taxon>Bacillati</taxon>
        <taxon>Actinomycetota</taxon>
        <taxon>Actinomycetes</taxon>
        <taxon>Actinomycetales</taxon>
        <taxon>Actinomycetaceae</taxon>
        <taxon>Boudabousia</taxon>
    </lineage>
</organism>
<comment type="subcellular location">
    <subcellularLocation>
        <location evidence="6">Cytoplasm</location>
    </subcellularLocation>
</comment>
<dbReference type="GO" id="GO:0003951">
    <property type="term" value="F:NAD+ kinase activity"/>
    <property type="evidence" value="ECO:0007669"/>
    <property type="project" value="UniProtKB-UniRule"/>
</dbReference>
<comment type="catalytic activity">
    <reaction evidence="5 6">
        <text>NAD(+) + ATP = ADP + NADP(+) + H(+)</text>
        <dbReference type="Rhea" id="RHEA:18629"/>
        <dbReference type="ChEBI" id="CHEBI:15378"/>
        <dbReference type="ChEBI" id="CHEBI:30616"/>
        <dbReference type="ChEBI" id="CHEBI:57540"/>
        <dbReference type="ChEBI" id="CHEBI:58349"/>
        <dbReference type="ChEBI" id="CHEBI:456216"/>
        <dbReference type="EC" id="2.7.1.23"/>
    </reaction>
</comment>
<evidence type="ECO:0000256" key="2">
    <source>
        <dbReference type="ARBA" id="ARBA00022777"/>
    </source>
</evidence>
<evidence type="ECO:0000256" key="3">
    <source>
        <dbReference type="ARBA" id="ARBA00022857"/>
    </source>
</evidence>
<dbReference type="EC" id="2.7.1.23" evidence="6"/>
<dbReference type="Pfam" id="PF20143">
    <property type="entry name" value="NAD_kinase_C"/>
    <property type="match status" value="1"/>
</dbReference>
<dbReference type="GO" id="GO:0051287">
    <property type="term" value="F:NAD binding"/>
    <property type="evidence" value="ECO:0007669"/>
    <property type="project" value="UniProtKB-ARBA"/>
</dbReference>
<comment type="similarity">
    <text evidence="6">Belongs to the NAD kinase family.</text>
</comment>
<dbReference type="RefSeq" id="WP_073708987.1">
    <property type="nucleotide sequence ID" value="NZ_MQSU01000002.1"/>
</dbReference>
<dbReference type="EMBL" id="MQSV01000002">
    <property type="protein sequence ID" value="OKL48999.1"/>
    <property type="molecule type" value="Genomic_DNA"/>
</dbReference>
<feature type="active site" description="Proton acceptor" evidence="6">
    <location>
        <position position="54"/>
    </location>
</feature>
<keyword evidence="6" id="KW-0547">Nucleotide-binding</keyword>
<keyword evidence="3 6" id="KW-0521">NADP</keyword>
<feature type="binding site" evidence="6">
    <location>
        <position position="139"/>
    </location>
    <ligand>
        <name>NAD(+)</name>
        <dbReference type="ChEBI" id="CHEBI:57540"/>
    </ligand>
</feature>
<feature type="binding site" evidence="6">
    <location>
        <begin position="54"/>
        <end position="55"/>
    </location>
    <ligand>
        <name>NAD(+)</name>
        <dbReference type="ChEBI" id="CHEBI:57540"/>
    </ligand>
</feature>
<dbReference type="PANTHER" id="PTHR20275:SF0">
    <property type="entry name" value="NAD KINASE"/>
    <property type="match status" value="1"/>
</dbReference>
<keyword evidence="8" id="KW-1185">Reference proteome</keyword>
<dbReference type="GO" id="GO:0005524">
    <property type="term" value="F:ATP binding"/>
    <property type="evidence" value="ECO:0007669"/>
    <property type="project" value="UniProtKB-KW"/>
</dbReference>